<dbReference type="AlphaFoldDB" id="A0A1W1BRP9"/>
<protein>
    <submittedName>
        <fullName evidence="1">Uncharacterized protein</fullName>
    </submittedName>
</protein>
<proteinExistence type="predicted"/>
<name>A0A1W1BRP9_9ZZZZ</name>
<organism evidence="1">
    <name type="scientific">hydrothermal vent metagenome</name>
    <dbReference type="NCBI Taxonomy" id="652676"/>
    <lineage>
        <taxon>unclassified sequences</taxon>
        <taxon>metagenomes</taxon>
        <taxon>ecological metagenomes</taxon>
    </lineage>
</organism>
<sequence length="278" mass="32025">MSIFNFNKKTQTKIFVSELSAPKKATVIAKSTGGVVSKGGISTIIAEIAPELIEEGFKILSSTIAGFTEDYTSETVVRKNINGDDKEDIFLPNHITIIRANFPLDIKDNSCFDGYGEKLNCQKLSDRKLQIELDIIKSKDKSSFYFQPKSYYYCGRDQSNKKIDELNLSFAFVTAQEGISDYNAIEFKEIISFKDLEDGHDYNFKIEDKEIYDTTYQSAWIGSELSKKGSYTILFKIEEKRYSKPFAKILNRIYKKHEDELKRKINKEIKEQIIKHKM</sequence>
<gene>
    <name evidence="1" type="ORF">MNB_SV-12-686</name>
</gene>
<reference evidence="1" key="1">
    <citation type="submission" date="2016-10" db="EMBL/GenBank/DDBJ databases">
        <authorList>
            <person name="de Groot N.N."/>
        </authorList>
    </citation>
    <scope>NUCLEOTIDE SEQUENCE</scope>
</reference>
<dbReference type="EMBL" id="FPHE01000067">
    <property type="protein sequence ID" value="SFV56219.1"/>
    <property type="molecule type" value="Genomic_DNA"/>
</dbReference>
<accession>A0A1W1BRP9</accession>
<evidence type="ECO:0000313" key="1">
    <source>
        <dbReference type="EMBL" id="SFV56219.1"/>
    </source>
</evidence>